<dbReference type="Proteomes" id="UP000433089">
    <property type="component" value="Unassembled WGS sequence"/>
</dbReference>
<keyword evidence="1" id="KW-0812">Transmembrane</keyword>
<protein>
    <submittedName>
        <fullName evidence="2">Uncharacterized protein</fullName>
    </submittedName>
</protein>
<evidence type="ECO:0000313" key="2">
    <source>
        <dbReference type="EMBL" id="VXC35979.1"/>
    </source>
</evidence>
<dbReference type="EMBL" id="CABWLH010000010">
    <property type="protein sequence ID" value="VXC35979.1"/>
    <property type="molecule type" value="Genomic_DNA"/>
</dbReference>
<organism evidence="2 3">
    <name type="scientific">Bacillus altitudinis</name>
    <dbReference type="NCBI Taxonomy" id="293387"/>
    <lineage>
        <taxon>Bacteria</taxon>
        <taxon>Bacillati</taxon>
        <taxon>Bacillota</taxon>
        <taxon>Bacilli</taxon>
        <taxon>Bacillales</taxon>
        <taxon>Bacillaceae</taxon>
        <taxon>Bacillus</taxon>
    </lineage>
</organism>
<keyword evidence="1" id="KW-0472">Membrane</keyword>
<gene>
    <name evidence="2" type="ORF">BACI348_50989</name>
</gene>
<name>A0A653Y0Y0_BACAB</name>
<feature type="transmembrane region" description="Helical" evidence="1">
    <location>
        <begin position="6"/>
        <end position="22"/>
    </location>
</feature>
<evidence type="ECO:0000256" key="1">
    <source>
        <dbReference type="SAM" id="Phobius"/>
    </source>
</evidence>
<evidence type="ECO:0000313" key="3">
    <source>
        <dbReference type="Proteomes" id="UP000433089"/>
    </source>
</evidence>
<proteinExistence type="predicted"/>
<dbReference type="AlphaFoldDB" id="A0A653Y0Y0"/>
<keyword evidence="1" id="KW-1133">Transmembrane helix</keyword>
<reference evidence="2 3" key="1">
    <citation type="submission" date="2019-10" db="EMBL/GenBank/DDBJ databases">
        <authorList>
            <person name="Karimi E."/>
        </authorList>
    </citation>
    <scope>NUCLEOTIDE SEQUENCE [LARGE SCALE GENOMIC DNA]</scope>
    <source>
        <strain evidence="2">Bacillus sp. 348</strain>
    </source>
</reference>
<accession>A0A653Y0Y0</accession>
<sequence>MKNAVVVTILRFLVKIIFFLIVECRKKYSYNGIYQVHRHHDTLFQINDWA</sequence>